<dbReference type="Proteomes" id="UP000702954">
    <property type="component" value="Unassembled WGS sequence"/>
</dbReference>
<evidence type="ECO:0000256" key="1">
    <source>
        <dbReference type="SAM" id="Phobius"/>
    </source>
</evidence>
<gene>
    <name evidence="3" type="ORF">EDD74_10661</name>
    <name evidence="2" type="ORF">FAEUMB_08160</name>
</gene>
<organism evidence="3 4">
    <name type="scientific">Faecalimonas umbilicata</name>
    <dbReference type="NCBI Taxonomy" id="1912855"/>
    <lineage>
        <taxon>Bacteria</taxon>
        <taxon>Bacillati</taxon>
        <taxon>Bacillota</taxon>
        <taxon>Clostridia</taxon>
        <taxon>Lachnospirales</taxon>
        <taxon>Lachnospiraceae</taxon>
        <taxon>Faecalimonas</taxon>
    </lineage>
</organism>
<keyword evidence="1" id="KW-1133">Transmembrane helix</keyword>
<feature type="transmembrane region" description="Helical" evidence="1">
    <location>
        <begin position="122"/>
        <end position="140"/>
    </location>
</feature>
<feature type="transmembrane region" description="Helical" evidence="1">
    <location>
        <begin position="52"/>
        <end position="74"/>
    </location>
</feature>
<keyword evidence="5" id="KW-1185">Reference proteome</keyword>
<reference evidence="3 4" key="2">
    <citation type="submission" date="2019-03" db="EMBL/GenBank/DDBJ databases">
        <title>Genomic Encyclopedia of Type Strains, Phase IV (KMG-IV): sequencing the most valuable type-strain genomes for metagenomic binning, comparative biology and taxonomic classification.</title>
        <authorList>
            <person name="Goeker M."/>
        </authorList>
    </citation>
    <scope>NUCLEOTIDE SEQUENCE [LARGE SCALE GENOMIC DNA]</scope>
    <source>
        <strain evidence="3 4">DSM 103426</strain>
    </source>
</reference>
<feature type="transmembrane region" description="Helical" evidence="1">
    <location>
        <begin position="86"/>
        <end position="110"/>
    </location>
</feature>
<feature type="transmembrane region" description="Helical" evidence="1">
    <location>
        <begin position="226"/>
        <end position="246"/>
    </location>
</feature>
<dbReference type="Pfam" id="PF16481">
    <property type="entry name" value="DUF5058"/>
    <property type="match status" value="1"/>
</dbReference>
<feature type="transmembrane region" description="Helical" evidence="1">
    <location>
        <begin position="160"/>
        <end position="181"/>
    </location>
</feature>
<evidence type="ECO:0000313" key="4">
    <source>
        <dbReference type="Proteomes" id="UP000294613"/>
    </source>
</evidence>
<keyword evidence="1" id="KW-0472">Membrane</keyword>
<dbReference type="EMBL" id="SLZV01000006">
    <property type="protein sequence ID" value="TCS68858.1"/>
    <property type="molecule type" value="Genomic_DNA"/>
</dbReference>
<evidence type="ECO:0000313" key="5">
    <source>
        <dbReference type="Proteomes" id="UP000702954"/>
    </source>
</evidence>
<evidence type="ECO:0000313" key="3">
    <source>
        <dbReference type="EMBL" id="TCS68858.1"/>
    </source>
</evidence>
<evidence type="ECO:0000313" key="2">
    <source>
        <dbReference type="EMBL" id="GBU04275.1"/>
    </source>
</evidence>
<dbReference type="RefSeq" id="WP_116441233.1">
    <property type="nucleotide sequence ID" value="NZ_BHEO01000002.1"/>
</dbReference>
<name>A0A4R3JQ09_9FIRM</name>
<dbReference type="AlphaFoldDB" id="A0A4R3JQ09"/>
<keyword evidence="1" id="KW-0812">Transmembrane</keyword>
<feature type="transmembrane region" description="Helical" evidence="1">
    <location>
        <begin position="202"/>
        <end position="220"/>
    </location>
</feature>
<dbReference type="PROSITE" id="PS51257">
    <property type="entry name" value="PROKAR_LIPOPROTEIN"/>
    <property type="match status" value="1"/>
</dbReference>
<dbReference type="Proteomes" id="UP000294613">
    <property type="component" value="Unassembled WGS sequence"/>
</dbReference>
<feature type="transmembrane region" description="Helical" evidence="1">
    <location>
        <begin position="12"/>
        <end position="31"/>
    </location>
</feature>
<protein>
    <submittedName>
        <fullName evidence="2">DUF5058 domain-containing protein</fullName>
    </submittedName>
    <submittedName>
        <fullName evidence="3">Uncharacterized protein DUF5058</fullName>
    </submittedName>
</protein>
<accession>A0A4R3JQ09</accession>
<comment type="caution">
    <text evidence="3">The sequence shown here is derived from an EMBL/GenBank/DDBJ whole genome shotgun (WGS) entry which is preliminary data.</text>
</comment>
<proteinExistence type="predicted"/>
<sequence>MDVMKLANSLPMWIACGIPVVFVMIQALLFAREAYRSGEKVGLTKTQMNKAIKSSAVTSIGPSIVVLSGMLSLLVTVGGPVGWMRLSMIGSVMFESIAAGLGTSAVGVTLGTDPMTKEALTMAIWTMILCSVGWVLFGTFSANKMEKIEHKLSKGNAGTLTTIASTAIIGVFAAMVASHLSKPIYFLMQKADAAAMSGANKNAIACILGAVIMYVLSTVAEKKNIGWLREWSLTITILGAMVITALI</sequence>
<dbReference type="InterPro" id="IPR032479">
    <property type="entry name" value="DUF5058"/>
</dbReference>
<dbReference type="EMBL" id="BHEO01000002">
    <property type="protein sequence ID" value="GBU04275.1"/>
    <property type="molecule type" value="Genomic_DNA"/>
</dbReference>
<reference evidence="2 5" key="1">
    <citation type="journal article" date="2018" name="Int. J. Syst. Evol. Microbiol.">
        <title>Draft Genome Sequence of Faecalimonas umbilicata JCM 30896T, an Acetate-Producing Bacterium Isolated from Human Feces.</title>
        <authorList>
            <person name="Sakamoto M."/>
            <person name="Ikeyama N."/>
            <person name="Yuki M."/>
            <person name="Ohkuma M."/>
        </authorList>
    </citation>
    <scope>NUCLEOTIDE SEQUENCE [LARGE SCALE GENOMIC DNA]</scope>
    <source>
        <strain evidence="2 5">EGH7</strain>
    </source>
</reference>